<accession>A0A7J4J0K4</accession>
<protein>
    <submittedName>
        <fullName evidence="2">Metallophosphoesterase</fullName>
    </submittedName>
</protein>
<gene>
    <name evidence="2" type="ORF">HA254_04510</name>
</gene>
<reference evidence="3" key="1">
    <citation type="journal article" date="2020" name="bioRxiv">
        <title>A rank-normalized archaeal taxonomy based on genome phylogeny resolves widespread incomplete and uneven classifications.</title>
        <authorList>
            <person name="Rinke C."/>
            <person name="Chuvochina M."/>
            <person name="Mussig A.J."/>
            <person name="Chaumeil P.-A."/>
            <person name="Waite D.W."/>
            <person name="Whitman W.B."/>
            <person name="Parks D.H."/>
            <person name="Hugenholtz P."/>
        </authorList>
    </citation>
    <scope>NUCLEOTIDE SEQUENCE [LARGE SCALE GENOMIC DNA]</scope>
</reference>
<dbReference type="InterPro" id="IPR004843">
    <property type="entry name" value="Calcineurin-like_PHP"/>
</dbReference>
<dbReference type="InterPro" id="IPR024173">
    <property type="entry name" value="Pesterase_MJ0037-like"/>
</dbReference>
<proteinExistence type="predicted"/>
<dbReference type="PANTHER" id="PTHR39323">
    <property type="entry name" value="BLR1149 PROTEIN"/>
    <property type="match status" value="1"/>
</dbReference>
<evidence type="ECO:0000313" key="2">
    <source>
        <dbReference type="EMBL" id="HIH09905.1"/>
    </source>
</evidence>
<dbReference type="EMBL" id="DUGC01000069">
    <property type="protein sequence ID" value="HIH09905.1"/>
    <property type="molecule type" value="Genomic_DNA"/>
</dbReference>
<comment type="caution">
    <text evidence="2">The sequence shown here is derived from an EMBL/GenBank/DDBJ whole genome shotgun (WGS) entry which is preliminary data.</text>
</comment>
<dbReference type="Proteomes" id="UP000565078">
    <property type="component" value="Unassembled WGS sequence"/>
</dbReference>
<dbReference type="NCBIfam" id="TIGR00024">
    <property type="entry name" value="SbcD_rel_arch"/>
    <property type="match status" value="1"/>
</dbReference>
<sequence>MEILKGIGIADLALWVPSARLLAITDLQLGSEEMLNIQGIFVPRVNFDEICKRLNERILPALGRMEIETILINGDLKHGFGKIFGQERKEACELIKLLARHCKKVILVKGNHDAILQPIADACGAGLFGHYFLEKEKILFVHGDKMPPTKVLQKAKTLIIGHQHPAITISDGVKRETFKCFLKGKFGRKSLIVMPSMNSISHGSDILHEGVISPLIGEKGDFEAYAIEGQPYFLGKVKYLEK</sequence>
<feature type="domain" description="Calcineurin-like phosphoesterase" evidence="1">
    <location>
        <begin position="20"/>
        <end position="145"/>
    </location>
</feature>
<organism evidence="2 3">
    <name type="scientific">Candidatus Iainarchaeum sp</name>
    <dbReference type="NCBI Taxonomy" id="3101447"/>
    <lineage>
        <taxon>Archaea</taxon>
        <taxon>Candidatus Iainarchaeota</taxon>
        <taxon>Candidatus Iainarchaeia</taxon>
        <taxon>Candidatus Iainarchaeales</taxon>
        <taxon>Candidatus Iainarchaeaceae</taxon>
        <taxon>Candidatus Iainarchaeum</taxon>
    </lineage>
</organism>
<dbReference type="PIRSF" id="PIRSF000887">
    <property type="entry name" value="Pesterase_MJ0037"/>
    <property type="match status" value="1"/>
</dbReference>
<evidence type="ECO:0000313" key="3">
    <source>
        <dbReference type="Proteomes" id="UP000565078"/>
    </source>
</evidence>
<dbReference type="AlphaFoldDB" id="A0A7J4J0K4"/>
<dbReference type="Gene3D" id="3.60.21.10">
    <property type="match status" value="1"/>
</dbReference>
<dbReference type="Pfam" id="PF00149">
    <property type="entry name" value="Metallophos"/>
    <property type="match status" value="1"/>
</dbReference>
<dbReference type="InterPro" id="IPR004376">
    <property type="entry name" value="Pesterase_MJ0037"/>
</dbReference>
<evidence type="ECO:0000259" key="1">
    <source>
        <dbReference type="Pfam" id="PF00149"/>
    </source>
</evidence>
<dbReference type="PANTHER" id="PTHR39323:SF1">
    <property type="entry name" value="BLR1149 PROTEIN"/>
    <property type="match status" value="1"/>
</dbReference>
<dbReference type="InterPro" id="IPR029052">
    <property type="entry name" value="Metallo-depent_PP-like"/>
</dbReference>
<dbReference type="SUPFAM" id="SSF56300">
    <property type="entry name" value="Metallo-dependent phosphatases"/>
    <property type="match status" value="1"/>
</dbReference>
<dbReference type="GO" id="GO:0016787">
    <property type="term" value="F:hydrolase activity"/>
    <property type="evidence" value="ECO:0007669"/>
    <property type="project" value="InterPro"/>
</dbReference>
<name>A0A7J4J0K4_9ARCH</name>